<keyword evidence="2" id="KW-1185">Reference proteome</keyword>
<gene>
    <name evidence="1" type="ORF">LRQ20_22430</name>
</gene>
<sequence length="141" mass="15330">MHFSPDIGAAMPAEIRQQDGLTLTIMPCPSGRTGCIVVRLAGTDLRAEITSEWISAADNQHLLDGFFASVAQLEENTSKDWLSESEDFAISACLDPAFPGFVFLRVYLGSTSDDGCDWQMNASLLVLPSQVERFAKDLSAI</sequence>
<comment type="caution">
    <text evidence="1">The sequence shown here is derived from an EMBL/GenBank/DDBJ whole genome shotgun (WGS) entry which is preliminary data.</text>
</comment>
<reference evidence="1 2" key="1">
    <citation type="journal article" date="2022" name="Int. J. Syst. Evol. Microbiol.">
        <title>Pseudomonas petroselini sp. nov., a pathogen causing bacterial rot of parsley in Japan.</title>
        <authorList>
            <person name="Sawada H."/>
            <person name="Fujikawa T."/>
            <person name="Osada S."/>
            <person name="Satou M."/>
        </authorList>
    </citation>
    <scope>NUCLEOTIDE SEQUENCE [LARGE SCALE GENOMIC DNA]</scope>
    <source>
        <strain evidence="1 2">MAFF 311096</strain>
    </source>
</reference>
<dbReference type="Pfam" id="PF19739">
    <property type="entry name" value="DUF6228"/>
    <property type="match status" value="1"/>
</dbReference>
<evidence type="ECO:0000313" key="1">
    <source>
        <dbReference type="EMBL" id="MCD7041060.1"/>
    </source>
</evidence>
<dbReference type="InterPro" id="IPR046196">
    <property type="entry name" value="DUF6228"/>
</dbReference>
<evidence type="ECO:0000313" key="2">
    <source>
        <dbReference type="Proteomes" id="UP001154922"/>
    </source>
</evidence>
<accession>A0ABS8QZ98</accession>
<proteinExistence type="predicted"/>
<dbReference type="Proteomes" id="UP001154922">
    <property type="component" value="Unassembled WGS sequence"/>
</dbReference>
<organism evidence="1 2">
    <name type="scientific">Pseudomonas petroselini</name>
    <dbReference type="NCBI Taxonomy" id="2899822"/>
    <lineage>
        <taxon>Bacteria</taxon>
        <taxon>Pseudomonadati</taxon>
        <taxon>Pseudomonadota</taxon>
        <taxon>Gammaproteobacteria</taxon>
        <taxon>Pseudomonadales</taxon>
        <taxon>Pseudomonadaceae</taxon>
        <taxon>Pseudomonas</taxon>
    </lineage>
</organism>
<dbReference type="RefSeq" id="WP_231809359.1">
    <property type="nucleotide sequence ID" value="NZ_JAJOZG010000114.1"/>
</dbReference>
<protein>
    <submittedName>
        <fullName evidence="1">DUF6228 family protein</fullName>
    </submittedName>
</protein>
<reference evidence="1 2" key="2">
    <citation type="journal article" date="2023" name="Plant Pathol.">
        <title>Dismantling and reorganizing Pseudomonas marginalis sensu#lato.</title>
        <authorList>
            <person name="Sawada H."/>
            <person name="Fujikawa T."/>
            <person name="Satou M."/>
        </authorList>
    </citation>
    <scope>NUCLEOTIDE SEQUENCE [LARGE SCALE GENOMIC DNA]</scope>
    <source>
        <strain evidence="1 2">MAFF 311096</strain>
    </source>
</reference>
<name>A0ABS8QZ98_9PSED</name>
<dbReference type="EMBL" id="JAJOZI010000129">
    <property type="protein sequence ID" value="MCD7041060.1"/>
    <property type="molecule type" value="Genomic_DNA"/>
</dbReference>